<proteinExistence type="predicted"/>
<feature type="region of interest" description="Disordered" evidence="1">
    <location>
        <begin position="36"/>
        <end position="74"/>
    </location>
</feature>
<accession>A0A9Q1FM19</accession>
<evidence type="ECO:0000313" key="2">
    <source>
        <dbReference type="EMBL" id="KAJ8361182.1"/>
    </source>
</evidence>
<dbReference type="Proteomes" id="UP001152622">
    <property type="component" value="Chromosome 5"/>
</dbReference>
<comment type="caution">
    <text evidence="2">The sequence shown here is derived from an EMBL/GenBank/DDBJ whole genome shotgun (WGS) entry which is preliminary data.</text>
</comment>
<sequence>MPRPSSFSSPLISAYREAERVWAHTTLECCVVEREGEDGGQVPQSRRGEGSFAVSAEKQNHAAPPSRGLISSQGDPCLRMRWRTSVNNTFRIGASLHLPLPGAESDIAVKSAPLAPAAMRLGVFQGRAVMKTESESWGESAIAAE</sequence>
<name>A0A9Q1FM19_SYNKA</name>
<evidence type="ECO:0000256" key="1">
    <source>
        <dbReference type="SAM" id="MobiDB-lite"/>
    </source>
</evidence>
<evidence type="ECO:0000313" key="3">
    <source>
        <dbReference type="Proteomes" id="UP001152622"/>
    </source>
</evidence>
<dbReference type="AlphaFoldDB" id="A0A9Q1FM19"/>
<dbReference type="EMBL" id="JAINUF010000005">
    <property type="protein sequence ID" value="KAJ8361182.1"/>
    <property type="molecule type" value="Genomic_DNA"/>
</dbReference>
<organism evidence="2 3">
    <name type="scientific">Synaphobranchus kaupii</name>
    <name type="common">Kaup's arrowtooth eel</name>
    <dbReference type="NCBI Taxonomy" id="118154"/>
    <lineage>
        <taxon>Eukaryota</taxon>
        <taxon>Metazoa</taxon>
        <taxon>Chordata</taxon>
        <taxon>Craniata</taxon>
        <taxon>Vertebrata</taxon>
        <taxon>Euteleostomi</taxon>
        <taxon>Actinopterygii</taxon>
        <taxon>Neopterygii</taxon>
        <taxon>Teleostei</taxon>
        <taxon>Anguilliformes</taxon>
        <taxon>Synaphobranchidae</taxon>
        <taxon>Synaphobranchus</taxon>
    </lineage>
</organism>
<keyword evidence="3" id="KW-1185">Reference proteome</keyword>
<protein>
    <submittedName>
        <fullName evidence="2">Uncharacterized protein</fullName>
    </submittedName>
</protein>
<gene>
    <name evidence="2" type="ORF">SKAU_G00177070</name>
</gene>
<reference evidence="2" key="1">
    <citation type="journal article" date="2023" name="Science">
        <title>Genome structures resolve the early diversification of teleost fishes.</title>
        <authorList>
            <person name="Parey E."/>
            <person name="Louis A."/>
            <person name="Montfort J."/>
            <person name="Bouchez O."/>
            <person name="Roques C."/>
            <person name="Iampietro C."/>
            <person name="Lluch J."/>
            <person name="Castinel A."/>
            <person name="Donnadieu C."/>
            <person name="Desvignes T."/>
            <person name="Floi Bucao C."/>
            <person name="Jouanno E."/>
            <person name="Wen M."/>
            <person name="Mejri S."/>
            <person name="Dirks R."/>
            <person name="Jansen H."/>
            <person name="Henkel C."/>
            <person name="Chen W.J."/>
            <person name="Zahm M."/>
            <person name="Cabau C."/>
            <person name="Klopp C."/>
            <person name="Thompson A.W."/>
            <person name="Robinson-Rechavi M."/>
            <person name="Braasch I."/>
            <person name="Lecointre G."/>
            <person name="Bobe J."/>
            <person name="Postlethwait J.H."/>
            <person name="Berthelot C."/>
            <person name="Roest Crollius H."/>
            <person name="Guiguen Y."/>
        </authorList>
    </citation>
    <scope>NUCLEOTIDE SEQUENCE</scope>
    <source>
        <strain evidence="2">WJC10195</strain>
    </source>
</reference>